<name>A0A076LTZ8_9GAMM</name>
<evidence type="ECO:0000313" key="2">
    <source>
        <dbReference type="Proteomes" id="UP000028681"/>
    </source>
</evidence>
<protein>
    <submittedName>
        <fullName evidence="1">Uncharacterized protein</fullName>
    </submittedName>
</protein>
<proteinExistence type="predicted"/>
<accession>A0A076LTZ8</accession>
<dbReference type="AlphaFoldDB" id="A0A076LTZ8"/>
<gene>
    <name evidence="1" type="ORF">ETEE_3527</name>
</gene>
<dbReference type="HOGENOM" id="CLU_3327358_0_0_6"/>
<dbReference type="EMBL" id="CP006664">
    <property type="protein sequence ID" value="AIJ09948.1"/>
    <property type="molecule type" value="Genomic_DNA"/>
</dbReference>
<organism evidence="1 2">
    <name type="scientific">Edwardsiella anguillarum ET080813</name>
    <dbReference type="NCBI Taxonomy" id="667120"/>
    <lineage>
        <taxon>Bacteria</taxon>
        <taxon>Pseudomonadati</taxon>
        <taxon>Pseudomonadota</taxon>
        <taxon>Gammaproteobacteria</taxon>
        <taxon>Enterobacterales</taxon>
        <taxon>Hafniaceae</taxon>
        <taxon>Edwardsiella</taxon>
    </lineage>
</organism>
<sequence length="38" mass="4445">MPPYFSQLYFFAKNYTRTRPSADLTKCFGLSMMEEDAS</sequence>
<reference evidence="1 2" key="1">
    <citation type="journal article" date="2012" name="PLoS ONE">
        <title>Edwardsiella comparative phylogenomics reveal the new intra/inter-species taxonomic relationships, virulence evolution and niche adaptation mechanisms.</title>
        <authorList>
            <person name="Yang M."/>
            <person name="Lv Y."/>
            <person name="Xiao J."/>
            <person name="Wu H."/>
            <person name="Zheng H."/>
            <person name="Liu Q."/>
            <person name="Zhang Y."/>
            <person name="Wang Q."/>
        </authorList>
    </citation>
    <scope>NUCLEOTIDE SEQUENCE [LARGE SCALE GENOMIC DNA]</scope>
    <source>
        <strain evidence="2">080813</strain>
    </source>
</reference>
<dbReference type="KEGG" id="ete:ETEE_3527"/>
<evidence type="ECO:0000313" key="1">
    <source>
        <dbReference type="EMBL" id="AIJ09948.1"/>
    </source>
</evidence>
<dbReference type="Proteomes" id="UP000028681">
    <property type="component" value="Chromosome"/>
</dbReference>